<organism evidence="1 4">
    <name type="scientific">Adineta steineri</name>
    <dbReference type="NCBI Taxonomy" id="433720"/>
    <lineage>
        <taxon>Eukaryota</taxon>
        <taxon>Metazoa</taxon>
        <taxon>Spiralia</taxon>
        <taxon>Gnathifera</taxon>
        <taxon>Rotifera</taxon>
        <taxon>Eurotatoria</taxon>
        <taxon>Bdelloidea</taxon>
        <taxon>Adinetida</taxon>
        <taxon>Adinetidae</taxon>
        <taxon>Adineta</taxon>
    </lineage>
</organism>
<protein>
    <submittedName>
        <fullName evidence="1">Uncharacterized protein</fullName>
    </submittedName>
</protein>
<dbReference type="AlphaFoldDB" id="A0A814X449"/>
<proteinExistence type="predicted"/>
<dbReference type="EMBL" id="CAJNOI010000259">
    <property type="protein sequence ID" value="CAF1214133.1"/>
    <property type="molecule type" value="Genomic_DNA"/>
</dbReference>
<dbReference type="Proteomes" id="UP000663877">
    <property type="component" value="Unassembled WGS sequence"/>
</dbReference>
<keyword evidence="3" id="KW-1185">Reference proteome</keyword>
<gene>
    <name evidence="1" type="ORF">BJG266_LOCUS27607</name>
    <name evidence="2" type="ORF">QVE165_LOCUS46987</name>
</gene>
<dbReference type="OrthoDB" id="9993604at2759"/>
<name>A0A814X449_9BILA</name>
<dbReference type="EMBL" id="CAJNOM010000721">
    <property type="protein sequence ID" value="CAF1549802.1"/>
    <property type="molecule type" value="Genomic_DNA"/>
</dbReference>
<evidence type="ECO:0000313" key="2">
    <source>
        <dbReference type="EMBL" id="CAF1549802.1"/>
    </source>
</evidence>
<sequence length="79" mass="9509">MILSDQRILFKRDIGSAREMLFRAKQFPINNDNFFQRPHQSLPSPDVLRSRWIELFNEHNKIKEPLNIEDSISQEQQQQ</sequence>
<comment type="caution">
    <text evidence="1">The sequence shown here is derived from an EMBL/GenBank/DDBJ whole genome shotgun (WGS) entry which is preliminary data.</text>
</comment>
<evidence type="ECO:0000313" key="3">
    <source>
        <dbReference type="Proteomes" id="UP000663832"/>
    </source>
</evidence>
<reference evidence="1" key="1">
    <citation type="submission" date="2021-02" db="EMBL/GenBank/DDBJ databases">
        <authorList>
            <person name="Nowell W R."/>
        </authorList>
    </citation>
    <scope>NUCLEOTIDE SEQUENCE</scope>
</reference>
<evidence type="ECO:0000313" key="4">
    <source>
        <dbReference type="Proteomes" id="UP000663877"/>
    </source>
</evidence>
<accession>A0A814X449</accession>
<dbReference type="Proteomes" id="UP000663832">
    <property type="component" value="Unassembled WGS sequence"/>
</dbReference>
<evidence type="ECO:0000313" key="1">
    <source>
        <dbReference type="EMBL" id="CAF1214133.1"/>
    </source>
</evidence>